<feature type="domain" description="Bacterial phospholipase C C-terminal" evidence="4">
    <location>
        <begin position="321"/>
        <end position="391"/>
    </location>
</feature>
<dbReference type="Gene3D" id="1.10.150.480">
    <property type="match status" value="1"/>
</dbReference>
<evidence type="ECO:0000256" key="2">
    <source>
        <dbReference type="SAM" id="Phobius"/>
    </source>
</evidence>
<feature type="signal peptide" evidence="3">
    <location>
        <begin position="1"/>
        <end position="35"/>
    </location>
</feature>
<dbReference type="Pfam" id="PF08341">
    <property type="entry name" value="TED"/>
    <property type="match status" value="1"/>
</dbReference>
<evidence type="ECO:0000259" key="5">
    <source>
        <dbReference type="Pfam" id="PF08341"/>
    </source>
</evidence>
<dbReference type="RefSeq" id="WP_311671590.1">
    <property type="nucleotide sequence ID" value="NZ_JAVREQ010000001.1"/>
</dbReference>
<dbReference type="NCBIfam" id="NF041528">
    <property type="entry name" value="strep_LAETG"/>
    <property type="match status" value="1"/>
</dbReference>
<feature type="chain" id="PRO_5045766243" evidence="3">
    <location>
        <begin position="36"/>
        <end position="471"/>
    </location>
</feature>
<evidence type="ECO:0000259" key="4">
    <source>
        <dbReference type="Pfam" id="PF05506"/>
    </source>
</evidence>
<accession>A0ABU2NLL7</accession>
<dbReference type="InterPro" id="IPR008475">
    <property type="entry name" value="PLipase_C_C"/>
</dbReference>
<evidence type="ECO:0000256" key="1">
    <source>
        <dbReference type="SAM" id="MobiDB-lite"/>
    </source>
</evidence>
<proteinExistence type="predicted"/>
<feature type="region of interest" description="Disordered" evidence="1">
    <location>
        <begin position="396"/>
        <end position="432"/>
    </location>
</feature>
<comment type="caution">
    <text evidence="6">The sequence shown here is derived from an EMBL/GenBank/DDBJ whole genome shotgun (WGS) entry which is preliminary data.</text>
</comment>
<dbReference type="InterPro" id="IPR013552">
    <property type="entry name" value="Thioester_dom"/>
</dbReference>
<feature type="transmembrane region" description="Helical" evidence="2">
    <location>
        <begin position="438"/>
        <end position="457"/>
    </location>
</feature>
<sequence>MTSVRRRVVSRLTAAVLAPGLIAAGALTGAGTAAADENAAQPGGASATLDGLKTYSQALLVEPDGEKKEIGAGLFEMTVDGGGALQTYCIDIANPTVSKSRYKEVGWDASSLNDNADAGKILWILQNSYPQVNDLAKLGQAAGVAGGLTNETAAAGTQVAIWRFSDDADVTAKDPAAEQLADYLEKAAQNVPEPKASLHLTPAAVSGKAGDRLGPVTVDTNAQAVSISTPAGVTAGDVKVVDGSGKPVTSAADGSELYFDVPAGTEPGEASVSVQARTTVPVGRAFTSVGVKSQTQILAGSSESTVTATATARWADAGPIPAVTAEKNCAEGGVDVTVANEGDKPFAFSLAGESHEIAAGGSQTITVPVQEDQAYDITITGPDGFEKNFTGVLDCETDTTGGDEGTTPQTGDDTPAGDTADEGGTDLAATGSNSNTPLIIGVAVALVVVGGVAMLLVRKRKPSAAGSGSED</sequence>
<feature type="domain" description="Thioester" evidence="5">
    <location>
        <begin position="87"/>
        <end position="189"/>
    </location>
</feature>
<organism evidence="6 7">
    <name type="scientific">Streptomyces hazeniae</name>
    <dbReference type="NCBI Taxonomy" id="3075538"/>
    <lineage>
        <taxon>Bacteria</taxon>
        <taxon>Bacillati</taxon>
        <taxon>Actinomycetota</taxon>
        <taxon>Actinomycetes</taxon>
        <taxon>Kitasatosporales</taxon>
        <taxon>Streptomycetaceae</taxon>
        <taxon>Streptomyces</taxon>
    </lineage>
</organism>
<dbReference type="Pfam" id="PF05506">
    <property type="entry name" value="PLipase_C_C"/>
    <property type="match status" value="1"/>
</dbReference>
<gene>
    <name evidence="6" type="ORF">RM572_02530</name>
</gene>
<keyword evidence="2" id="KW-1133">Transmembrane helix</keyword>
<evidence type="ECO:0000256" key="3">
    <source>
        <dbReference type="SAM" id="SignalP"/>
    </source>
</evidence>
<keyword evidence="7" id="KW-1185">Reference proteome</keyword>
<dbReference type="NCBIfam" id="TIGR03934">
    <property type="entry name" value="TQXA_dom"/>
    <property type="match status" value="1"/>
</dbReference>
<dbReference type="EMBL" id="JAVREQ010000001">
    <property type="protein sequence ID" value="MDT0377650.1"/>
    <property type="molecule type" value="Genomic_DNA"/>
</dbReference>
<name>A0ABU2NLL7_9ACTN</name>
<keyword evidence="3" id="KW-0732">Signal</keyword>
<reference evidence="7" key="1">
    <citation type="submission" date="2023-07" db="EMBL/GenBank/DDBJ databases">
        <title>30 novel species of actinomycetes from the DSMZ collection.</title>
        <authorList>
            <person name="Nouioui I."/>
        </authorList>
    </citation>
    <scope>NUCLEOTIDE SEQUENCE [LARGE SCALE GENOMIC DNA]</scope>
    <source>
        <strain evidence="7">DSM 42041</strain>
    </source>
</reference>
<keyword evidence="2" id="KW-0812">Transmembrane</keyword>
<dbReference type="InterPro" id="IPR023849">
    <property type="entry name" value="TQXA_dom"/>
</dbReference>
<evidence type="ECO:0000313" key="7">
    <source>
        <dbReference type="Proteomes" id="UP001183414"/>
    </source>
</evidence>
<dbReference type="Proteomes" id="UP001183414">
    <property type="component" value="Unassembled WGS sequence"/>
</dbReference>
<evidence type="ECO:0000313" key="6">
    <source>
        <dbReference type="EMBL" id="MDT0377650.1"/>
    </source>
</evidence>
<dbReference type="NCBIfam" id="TIGR01167">
    <property type="entry name" value="LPXTG_anchor"/>
    <property type="match status" value="1"/>
</dbReference>
<feature type="compositionally biased region" description="Low complexity" evidence="1">
    <location>
        <begin position="405"/>
        <end position="418"/>
    </location>
</feature>
<keyword evidence="2" id="KW-0472">Membrane</keyword>
<protein>
    <submittedName>
        <fullName evidence="6">Cys-Gln thioester bond-forming surface protein</fullName>
    </submittedName>
</protein>